<dbReference type="Pfam" id="PF00565">
    <property type="entry name" value="SNase"/>
    <property type="match status" value="1"/>
</dbReference>
<name>A0ABS9W0N9_9PROT</name>
<dbReference type="Proteomes" id="UP001201985">
    <property type="component" value="Unassembled WGS sequence"/>
</dbReference>
<evidence type="ECO:0000313" key="3">
    <source>
        <dbReference type="Proteomes" id="UP001201985"/>
    </source>
</evidence>
<dbReference type="EMBL" id="JALBUU010000004">
    <property type="protein sequence ID" value="MCI0752758.1"/>
    <property type="molecule type" value="Genomic_DNA"/>
</dbReference>
<evidence type="ECO:0000313" key="2">
    <source>
        <dbReference type="EMBL" id="MCI0752758.1"/>
    </source>
</evidence>
<sequence length="189" mass="20010">MAHRRRIFRASRLTRRPKRRWSRAALGAAGALVVLALGGIGLPAALFGSAPRDQEWSAAAAAVRVVDGDTLRLGERTVRLAGLRSPERGQTCSTAGGAGFDCGAAAAEALSRLLHGRDLSCQIVGRDHFGRALAECRAGELDANRSLVDAGWALAEAPSLEMTEAAARNAGRGLWSHPRGAPPSWQTRR</sequence>
<dbReference type="PANTHER" id="PTHR12302">
    <property type="entry name" value="EBNA2 BINDING PROTEIN P100"/>
    <property type="match status" value="1"/>
</dbReference>
<proteinExistence type="predicted"/>
<dbReference type="RefSeq" id="WP_120008220.1">
    <property type="nucleotide sequence ID" value="NZ_JALBUU010000004.1"/>
</dbReference>
<dbReference type="Gene3D" id="2.40.50.90">
    <property type="match status" value="1"/>
</dbReference>
<accession>A0ABS9W0N9</accession>
<comment type="caution">
    <text evidence="2">The sequence shown here is derived from an EMBL/GenBank/DDBJ whole genome shotgun (WGS) entry which is preliminary data.</text>
</comment>
<dbReference type="InterPro" id="IPR016071">
    <property type="entry name" value="Staphylococal_nuclease_OB-fold"/>
</dbReference>
<dbReference type="SMART" id="SM00318">
    <property type="entry name" value="SNc"/>
    <property type="match status" value="1"/>
</dbReference>
<organism evidence="2 3">
    <name type="scientific">Teichococcus vastitatis</name>
    <dbReference type="NCBI Taxonomy" id="2307076"/>
    <lineage>
        <taxon>Bacteria</taxon>
        <taxon>Pseudomonadati</taxon>
        <taxon>Pseudomonadota</taxon>
        <taxon>Alphaproteobacteria</taxon>
        <taxon>Acetobacterales</taxon>
        <taxon>Roseomonadaceae</taxon>
        <taxon>Roseomonas</taxon>
    </lineage>
</organism>
<feature type="domain" description="TNase-like" evidence="1">
    <location>
        <begin position="56"/>
        <end position="177"/>
    </location>
</feature>
<dbReference type="PANTHER" id="PTHR12302:SF26">
    <property type="entry name" value="BLR1266 PROTEIN"/>
    <property type="match status" value="1"/>
</dbReference>
<dbReference type="PROSITE" id="PS50830">
    <property type="entry name" value="TNASE_3"/>
    <property type="match status" value="1"/>
</dbReference>
<reference evidence="2 3" key="1">
    <citation type="submission" date="2022-03" db="EMBL/GenBank/DDBJ databases">
        <title>Complete genome analysis of Roseomonas KG 17.1 : a prolific producer of plant growth promoters.</title>
        <authorList>
            <person name="Saadouli I."/>
            <person name="Najjari A."/>
            <person name="Mosbah A."/>
            <person name="Ouzari H.I."/>
        </authorList>
    </citation>
    <scope>NUCLEOTIDE SEQUENCE [LARGE SCALE GENOMIC DNA]</scope>
    <source>
        <strain evidence="2 3">KG17-1</strain>
    </source>
</reference>
<evidence type="ECO:0000259" key="1">
    <source>
        <dbReference type="PROSITE" id="PS50830"/>
    </source>
</evidence>
<keyword evidence="3" id="KW-1185">Reference proteome</keyword>
<gene>
    <name evidence="2" type="ORF">MON41_03135</name>
</gene>
<protein>
    <submittedName>
        <fullName evidence="2">Thermonuclease family protein</fullName>
    </submittedName>
</protein>
<dbReference type="SUPFAM" id="SSF50199">
    <property type="entry name" value="Staphylococcal nuclease"/>
    <property type="match status" value="1"/>
</dbReference>
<dbReference type="InterPro" id="IPR035437">
    <property type="entry name" value="SNase_OB-fold_sf"/>
</dbReference>